<evidence type="ECO:0000256" key="1">
    <source>
        <dbReference type="SAM" id="MobiDB-lite"/>
    </source>
</evidence>
<dbReference type="Proteomes" id="UP000321261">
    <property type="component" value="Unassembled WGS sequence"/>
</dbReference>
<reference evidence="2 3" key="1">
    <citation type="submission" date="2019-06" db="EMBL/GenBank/DDBJ databases">
        <title>Sequencing the genomes of 1000 actinobacteria strains.</title>
        <authorList>
            <person name="Klenk H.-P."/>
        </authorList>
    </citation>
    <scope>NUCLEOTIDE SEQUENCE [LARGE SCALE GENOMIC DNA]</scope>
    <source>
        <strain evidence="2 3">DSM 45671</strain>
    </source>
</reference>
<dbReference type="Pfam" id="PF12079">
    <property type="entry name" value="DUF3558"/>
    <property type="match status" value="1"/>
</dbReference>
<gene>
    <name evidence="2" type="ORF">FHX44_111503</name>
</gene>
<name>A0A561SL73_9PSEU</name>
<protein>
    <submittedName>
        <fullName evidence="2">Uncharacterized protein DUF3558</fullName>
    </submittedName>
</protein>
<comment type="caution">
    <text evidence="2">The sequence shown here is derived from an EMBL/GenBank/DDBJ whole genome shotgun (WGS) entry which is preliminary data.</text>
</comment>
<evidence type="ECO:0000313" key="3">
    <source>
        <dbReference type="Proteomes" id="UP000321261"/>
    </source>
</evidence>
<dbReference type="EMBL" id="VIWU01000001">
    <property type="protein sequence ID" value="TWF75619.1"/>
    <property type="molecule type" value="Genomic_DNA"/>
</dbReference>
<dbReference type="AlphaFoldDB" id="A0A561SL73"/>
<evidence type="ECO:0000313" key="2">
    <source>
        <dbReference type="EMBL" id="TWF75619.1"/>
    </source>
</evidence>
<proteinExistence type="predicted"/>
<sequence length="190" mass="19386">MLVGVVLLVGGCTTIAGQPSPANPTGGASAEANGIDLPPRPREVRLDGVDPCELLTEEQRAEMGLDGRPSFSVAPSQLYGGEVPACVISGSEPQEVVVGMSVVTSAGIERFTTSRELAAELRPVQVRGFPALVVVPAQFNDSCTVVVDVAPGQLIDAQFGDGGGRPAVPQPQLCQGAEALANAVAPTSSR</sequence>
<accession>A0A561SL73</accession>
<feature type="region of interest" description="Disordered" evidence="1">
    <location>
        <begin position="16"/>
        <end position="43"/>
    </location>
</feature>
<keyword evidence="3" id="KW-1185">Reference proteome</keyword>
<dbReference type="InterPro" id="IPR024520">
    <property type="entry name" value="DUF3558"/>
</dbReference>
<organism evidence="2 3">
    <name type="scientific">Pseudonocardia hierapolitana</name>
    <dbReference type="NCBI Taxonomy" id="1128676"/>
    <lineage>
        <taxon>Bacteria</taxon>
        <taxon>Bacillati</taxon>
        <taxon>Actinomycetota</taxon>
        <taxon>Actinomycetes</taxon>
        <taxon>Pseudonocardiales</taxon>
        <taxon>Pseudonocardiaceae</taxon>
        <taxon>Pseudonocardia</taxon>
    </lineage>
</organism>